<dbReference type="InterPro" id="IPR023214">
    <property type="entry name" value="HAD_sf"/>
</dbReference>
<reference evidence="2 3" key="1">
    <citation type="journal article" date="2019" name="PLoS ONE">
        <title>Comparative genome analysis indicates high evolutionary potential of pathogenicity genes in Colletotrichum tanaceti.</title>
        <authorList>
            <person name="Lelwala R.V."/>
            <person name="Korhonen P.K."/>
            <person name="Young N.D."/>
            <person name="Scott J.B."/>
            <person name="Ades P.A."/>
            <person name="Gasser R.B."/>
            <person name="Taylor P.W.J."/>
        </authorList>
    </citation>
    <scope>NUCLEOTIDE SEQUENCE [LARGE SCALE GENOMIC DNA]</scope>
    <source>
        <strain evidence="2">BRIP57314</strain>
    </source>
</reference>
<protein>
    <recommendedName>
        <fullName evidence="4">Phosphorylcholine phosphatase</fullName>
    </recommendedName>
</protein>
<dbReference type="EMBL" id="PJEX01000613">
    <property type="protein sequence ID" value="TKW49127.1"/>
    <property type="molecule type" value="Genomic_DNA"/>
</dbReference>
<proteinExistence type="predicted"/>
<dbReference type="OrthoDB" id="5182398at2759"/>
<evidence type="ECO:0000256" key="1">
    <source>
        <dbReference type="SAM" id="SignalP"/>
    </source>
</evidence>
<sequence>MKTSMNAVVVAAASLGLAAARVVTDAAPPTAHHYAVSSSSSSNHTAAGPELKHWPAEAARALDAMIAANANQSNYAVFDMDNTSYRFDLEESLLPYLESRNVLTRDTMDPTLRLIPFRDTANHTESLYSYYLRLCEVDDMLCYPWAAQVFSGIPLRELKGYVDELMALGRPVRTTYYEGDVVVPHEVAPPRIFAGQVELYNRLMANGIEVYVITAASEELVRMVASDPRYGYNVKPENVIGVTLVLKNATSGELTTTRKQVAEGRYDQAANLGLVMTPYLWTPATWMQGKWAAILTYIDEWKKPVLAGGDTPDSDGPMIFHGVDVAKGGVHLWVNRKESAMERMREMIRDNAAAQEKEGLPVTADKNWVIVTPEEIQ</sequence>
<accession>A0A4U6X6R9</accession>
<organism evidence="2 3">
    <name type="scientific">Colletotrichum tanaceti</name>
    <dbReference type="NCBI Taxonomy" id="1306861"/>
    <lineage>
        <taxon>Eukaryota</taxon>
        <taxon>Fungi</taxon>
        <taxon>Dikarya</taxon>
        <taxon>Ascomycota</taxon>
        <taxon>Pezizomycotina</taxon>
        <taxon>Sordariomycetes</taxon>
        <taxon>Hypocreomycetidae</taxon>
        <taxon>Glomerellales</taxon>
        <taxon>Glomerellaceae</taxon>
        <taxon>Colletotrichum</taxon>
        <taxon>Colletotrichum destructivum species complex</taxon>
    </lineage>
</organism>
<evidence type="ECO:0000313" key="3">
    <source>
        <dbReference type="Proteomes" id="UP000310108"/>
    </source>
</evidence>
<keyword evidence="3" id="KW-1185">Reference proteome</keyword>
<dbReference type="Gene3D" id="1.20.1440.310">
    <property type="match status" value="1"/>
</dbReference>
<comment type="caution">
    <text evidence="2">The sequence shown here is derived from an EMBL/GenBank/DDBJ whole genome shotgun (WGS) entry which is preliminary data.</text>
</comment>
<evidence type="ECO:0008006" key="4">
    <source>
        <dbReference type="Google" id="ProtNLM"/>
    </source>
</evidence>
<evidence type="ECO:0000313" key="2">
    <source>
        <dbReference type="EMBL" id="TKW49127.1"/>
    </source>
</evidence>
<name>A0A4U6X6R9_9PEZI</name>
<gene>
    <name evidence="2" type="ORF">CTA1_1234</name>
</gene>
<dbReference type="InterPro" id="IPR050582">
    <property type="entry name" value="HAD-like_SerB"/>
</dbReference>
<dbReference type="SUPFAM" id="SSF56784">
    <property type="entry name" value="HAD-like"/>
    <property type="match status" value="1"/>
</dbReference>
<dbReference type="InterPro" id="IPR036412">
    <property type="entry name" value="HAD-like_sf"/>
</dbReference>
<dbReference type="AlphaFoldDB" id="A0A4U6X6R9"/>
<keyword evidence="1" id="KW-0732">Signal</keyword>
<feature type="chain" id="PRO_5020707999" description="Phosphorylcholine phosphatase" evidence="1">
    <location>
        <begin position="21"/>
        <end position="377"/>
    </location>
</feature>
<feature type="signal peptide" evidence="1">
    <location>
        <begin position="1"/>
        <end position="20"/>
    </location>
</feature>
<dbReference type="PANTHER" id="PTHR43344">
    <property type="entry name" value="PHOSPHOSERINE PHOSPHATASE"/>
    <property type="match status" value="1"/>
</dbReference>
<dbReference type="Gene3D" id="3.40.50.1000">
    <property type="entry name" value="HAD superfamily/HAD-like"/>
    <property type="match status" value="1"/>
</dbReference>
<dbReference type="Proteomes" id="UP000310108">
    <property type="component" value="Unassembled WGS sequence"/>
</dbReference>